<evidence type="ECO:0000256" key="6">
    <source>
        <dbReference type="SAM" id="Phobius"/>
    </source>
</evidence>
<protein>
    <submittedName>
        <fullName evidence="8">ABC-2 type transporter-domain-containing protein</fullName>
    </submittedName>
</protein>
<evidence type="ECO:0000256" key="5">
    <source>
        <dbReference type="ARBA" id="ARBA00023136"/>
    </source>
</evidence>
<sequence length="356" mass="40744">MFLSSGKIIHISSIFNLHLSPLTHSPQDLWCLDMEKHVCSEELLSTWKPRCNSVVEDYNRLVLTEQGRRMFKQFGCSVVWGSEALSLWQNTLAMQEKYLIPPDGIRNFGLKRLSATCSFRVPEVQQCQPRSTGTPSGRTEAATFQEEIENIHNESRARPVVQAAWPTELTTSCITHWQNPTYLIAKFALSIAGGLLIGFTFYMTSDSLHGIQNKLFVIFLASVLCVPLSQQLQAMFINIRTVYEIREPPSRMYNWTTLIVSQFLVELPWNIMCSSLFFFCWYWTVGFPNDRTGYTTSYMAVASMAPTAVIMSLLFSALFSFVVWMYHVPPFTYFMRVCLVKVHVSMKIAQTCKAHN</sequence>
<evidence type="ECO:0000313" key="9">
    <source>
        <dbReference type="Proteomes" id="UP001195769"/>
    </source>
</evidence>
<dbReference type="InterPro" id="IPR013525">
    <property type="entry name" value="ABC2_TM"/>
</dbReference>
<evidence type="ECO:0000256" key="1">
    <source>
        <dbReference type="ARBA" id="ARBA00004141"/>
    </source>
</evidence>
<dbReference type="RefSeq" id="XP_041222298.1">
    <property type="nucleotide sequence ID" value="XM_041377310.1"/>
</dbReference>
<gene>
    <name evidence="8" type="ORF">F5891DRAFT_983322</name>
</gene>
<evidence type="ECO:0000313" key="8">
    <source>
        <dbReference type="EMBL" id="KAG1896722.1"/>
    </source>
</evidence>
<dbReference type="GO" id="GO:0140359">
    <property type="term" value="F:ABC-type transporter activity"/>
    <property type="evidence" value="ECO:0007669"/>
    <property type="project" value="InterPro"/>
</dbReference>
<feature type="transmembrane region" description="Helical" evidence="6">
    <location>
        <begin position="215"/>
        <end position="237"/>
    </location>
</feature>
<dbReference type="EMBL" id="JABBWK010000053">
    <property type="protein sequence ID" value="KAG1896722.1"/>
    <property type="molecule type" value="Genomic_DNA"/>
</dbReference>
<dbReference type="PANTHER" id="PTHR19241">
    <property type="entry name" value="ATP-BINDING CASSETTE TRANSPORTER"/>
    <property type="match status" value="1"/>
</dbReference>
<dbReference type="GeneID" id="64671608"/>
<evidence type="ECO:0000256" key="3">
    <source>
        <dbReference type="ARBA" id="ARBA00022692"/>
    </source>
</evidence>
<comment type="subcellular location">
    <subcellularLocation>
        <location evidence="1">Membrane</location>
        <topology evidence="1">Multi-pass membrane protein</topology>
    </subcellularLocation>
</comment>
<feature type="domain" description="ABC-2 type transporter transmembrane" evidence="7">
    <location>
        <begin position="172"/>
        <end position="334"/>
    </location>
</feature>
<reference evidence="8" key="1">
    <citation type="journal article" date="2020" name="New Phytol.">
        <title>Comparative genomics reveals dynamic genome evolution in host specialist ectomycorrhizal fungi.</title>
        <authorList>
            <person name="Lofgren L.A."/>
            <person name="Nguyen N.H."/>
            <person name="Vilgalys R."/>
            <person name="Ruytinx J."/>
            <person name="Liao H.L."/>
            <person name="Branco S."/>
            <person name="Kuo A."/>
            <person name="LaButti K."/>
            <person name="Lipzen A."/>
            <person name="Andreopoulos W."/>
            <person name="Pangilinan J."/>
            <person name="Riley R."/>
            <person name="Hundley H."/>
            <person name="Na H."/>
            <person name="Barry K."/>
            <person name="Grigoriev I.V."/>
            <person name="Stajich J.E."/>
            <person name="Kennedy P.G."/>
        </authorList>
    </citation>
    <scope>NUCLEOTIDE SEQUENCE</scope>
    <source>
        <strain evidence="8">FC203</strain>
    </source>
</reference>
<evidence type="ECO:0000256" key="4">
    <source>
        <dbReference type="ARBA" id="ARBA00022989"/>
    </source>
</evidence>
<dbReference type="GO" id="GO:0016020">
    <property type="term" value="C:membrane"/>
    <property type="evidence" value="ECO:0007669"/>
    <property type="project" value="UniProtKB-SubCell"/>
</dbReference>
<feature type="transmembrane region" description="Helical" evidence="6">
    <location>
        <begin position="304"/>
        <end position="326"/>
    </location>
</feature>
<proteinExistence type="predicted"/>
<dbReference type="Pfam" id="PF01061">
    <property type="entry name" value="ABC2_membrane"/>
    <property type="match status" value="1"/>
</dbReference>
<name>A0AAD4DZB2_9AGAM</name>
<organism evidence="8 9">
    <name type="scientific">Suillus fuscotomentosus</name>
    <dbReference type="NCBI Taxonomy" id="1912939"/>
    <lineage>
        <taxon>Eukaryota</taxon>
        <taxon>Fungi</taxon>
        <taxon>Dikarya</taxon>
        <taxon>Basidiomycota</taxon>
        <taxon>Agaricomycotina</taxon>
        <taxon>Agaricomycetes</taxon>
        <taxon>Agaricomycetidae</taxon>
        <taxon>Boletales</taxon>
        <taxon>Suillineae</taxon>
        <taxon>Suillaceae</taxon>
        <taxon>Suillus</taxon>
    </lineage>
</organism>
<feature type="transmembrane region" description="Helical" evidence="6">
    <location>
        <begin position="258"/>
        <end position="284"/>
    </location>
</feature>
<evidence type="ECO:0000259" key="7">
    <source>
        <dbReference type="Pfam" id="PF01061"/>
    </source>
</evidence>
<keyword evidence="3 6" id="KW-0812">Transmembrane</keyword>
<dbReference type="AlphaFoldDB" id="A0AAD4DZB2"/>
<keyword evidence="2" id="KW-0813">Transport</keyword>
<evidence type="ECO:0000256" key="2">
    <source>
        <dbReference type="ARBA" id="ARBA00022448"/>
    </source>
</evidence>
<keyword evidence="9" id="KW-1185">Reference proteome</keyword>
<keyword evidence="4 6" id="KW-1133">Transmembrane helix</keyword>
<dbReference type="Proteomes" id="UP001195769">
    <property type="component" value="Unassembled WGS sequence"/>
</dbReference>
<keyword evidence="5 6" id="KW-0472">Membrane</keyword>
<accession>A0AAD4DZB2</accession>
<feature type="transmembrane region" description="Helical" evidence="6">
    <location>
        <begin position="183"/>
        <end position="203"/>
    </location>
</feature>
<comment type="caution">
    <text evidence="8">The sequence shown here is derived from an EMBL/GenBank/DDBJ whole genome shotgun (WGS) entry which is preliminary data.</text>
</comment>